<sequence>MPPLPPSRRGQDNVKPDQMVDLSRRLAQNAYDKKANPSGIVDIGSAKNELMLDELQTWLAKYDDSRDKAEYLKYNDTQCSPELPAAAAEFMNHFFSPRILLTSSNVLVGNGVTALLDTLFFNIADEGEVILYPTPSYGMFTHDVTTRNGLHLVGVPCDDITEARFRQHIRPGRPQPELINRLETAAAEQRRLGRRVAALLIANPDNPHARCYTAELLRYMVDFCQRESMHFVADEIYALSGGANFTSVLNLDLRDAAGNVHVLWGMSKDFGMGGCRVGFVATYNERLYQSMRTVSMFTWVSAFGGMTAATVLSHPKYVRRRYLPMYQKALNKRRKQLDEFLSGNLIRYTTPDAAFFAFVDLSSWLSNVQGDNDKEREIALLEYLMARGVFLEPGSAFSAKIPGSFRLNYGTDEFIFKLGLKRLASALKELEEEDRDSFRKEAKASRTSLLCKQFSRERREGDPETSHTSFSTCAMLIEPNKFSTEYFNDLQHTIARKPCLGSTPHSVPAPDAPQERASSAPARNDSPVSMSPPTLVSALRLSLSSFVSTLVTSGKKSQHHPAISKTRENDQMESERLTERTLPVQTHALSFE</sequence>
<dbReference type="Gene3D" id="3.90.1150.10">
    <property type="entry name" value="Aspartate Aminotransferase, domain 1"/>
    <property type="match status" value="1"/>
</dbReference>
<dbReference type="InterPro" id="IPR004839">
    <property type="entry name" value="Aminotransferase_I/II_large"/>
</dbReference>
<evidence type="ECO:0000256" key="1">
    <source>
        <dbReference type="ARBA" id="ARBA00007441"/>
    </source>
</evidence>
<proteinExistence type="inferred from homology"/>
<dbReference type="PROSITE" id="PS00105">
    <property type="entry name" value="AA_TRANSFER_CLASS_1"/>
    <property type="match status" value="1"/>
</dbReference>
<dbReference type="PRINTS" id="PR00753">
    <property type="entry name" value="ACCSYNTHASE"/>
</dbReference>
<evidence type="ECO:0000256" key="2">
    <source>
        <dbReference type="ARBA" id="ARBA00022898"/>
    </source>
</evidence>
<comment type="similarity">
    <text evidence="1">Belongs to the class-I pyridoxal-phosphate-dependent aminotransferase family.</text>
</comment>
<feature type="compositionally biased region" description="Basic and acidic residues" evidence="3">
    <location>
        <begin position="565"/>
        <end position="577"/>
    </location>
</feature>
<protein>
    <recommendedName>
        <fullName evidence="4">Aminotransferase class I/classII large domain-containing protein</fullName>
    </recommendedName>
</protein>
<dbReference type="CDD" id="cd00609">
    <property type="entry name" value="AAT_like"/>
    <property type="match status" value="1"/>
</dbReference>
<dbReference type="AlphaFoldDB" id="A0AAD9W5W8"/>
<dbReference type="InterPro" id="IPR050478">
    <property type="entry name" value="Ethylene_sulfur-biosynth"/>
</dbReference>
<comment type="caution">
    <text evidence="5">The sequence shown here is derived from an EMBL/GenBank/DDBJ whole genome shotgun (WGS) entry which is preliminary data.</text>
</comment>
<accession>A0AAD9W5W8</accession>
<evidence type="ECO:0000313" key="6">
    <source>
        <dbReference type="Proteomes" id="UP001265746"/>
    </source>
</evidence>
<dbReference type="Proteomes" id="UP001265746">
    <property type="component" value="Unassembled WGS sequence"/>
</dbReference>
<dbReference type="InterPro" id="IPR015421">
    <property type="entry name" value="PyrdxlP-dep_Trfase_major"/>
</dbReference>
<gene>
    <name evidence="5" type="ORF">N8I77_005768</name>
</gene>
<dbReference type="Pfam" id="PF00155">
    <property type="entry name" value="Aminotran_1_2"/>
    <property type="match status" value="1"/>
</dbReference>
<evidence type="ECO:0000256" key="3">
    <source>
        <dbReference type="SAM" id="MobiDB-lite"/>
    </source>
</evidence>
<dbReference type="GO" id="GO:0006520">
    <property type="term" value="P:amino acid metabolic process"/>
    <property type="evidence" value="ECO:0007669"/>
    <property type="project" value="TreeGrafter"/>
</dbReference>
<dbReference type="InterPro" id="IPR004838">
    <property type="entry name" value="NHTrfase_class1_PyrdxlP-BS"/>
</dbReference>
<organism evidence="5 6">
    <name type="scientific">Phomopsis amygdali</name>
    <name type="common">Fusicoccum amygdali</name>
    <dbReference type="NCBI Taxonomy" id="1214568"/>
    <lineage>
        <taxon>Eukaryota</taxon>
        <taxon>Fungi</taxon>
        <taxon>Dikarya</taxon>
        <taxon>Ascomycota</taxon>
        <taxon>Pezizomycotina</taxon>
        <taxon>Sordariomycetes</taxon>
        <taxon>Sordariomycetidae</taxon>
        <taxon>Diaporthales</taxon>
        <taxon>Diaporthaceae</taxon>
        <taxon>Diaporthe</taxon>
    </lineage>
</organism>
<dbReference type="GO" id="GO:0008483">
    <property type="term" value="F:transaminase activity"/>
    <property type="evidence" value="ECO:0007669"/>
    <property type="project" value="TreeGrafter"/>
</dbReference>
<dbReference type="PANTHER" id="PTHR43795">
    <property type="entry name" value="BIFUNCTIONAL ASPARTATE AMINOTRANSFERASE AND GLUTAMATE/ASPARTATE-PREPHENATE AMINOTRANSFERASE-RELATED"/>
    <property type="match status" value="1"/>
</dbReference>
<dbReference type="EMBL" id="JAUJFL010000003">
    <property type="protein sequence ID" value="KAK2607060.1"/>
    <property type="molecule type" value="Genomic_DNA"/>
</dbReference>
<keyword evidence="6" id="KW-1185">Reference proteome</keyword>
<dbReference type="SUPFAM" id="SSF53383">
    <property type="entry name" value="PLP-dependent transferases"/>
    <property type="match status" value="1"/>
</dbReference>
<dbReference type="GO" id="GO:0030170">
    <property type="term" value="F:pyridoxal phosphate binding"/>
    <property type="evidence" value="ECO:0007669"/>
    <property type="project" value="InterPro"/>
</dbReference>
<dbReference type="Gene3D" id="3.40.640.10">
    <property type="entry name" value="Type I PLP-dependent aspartate aminotransferase-like (Major domain)"/>
    <property type="match status" value="1"/>
</dbReference>
<evidence type="ECO:0000313" key="5">
    <source>
        <dbReference type="EMBL" id="KAK2607060.1"/>
    </source>
</evidence>
<reference evidence="5" key="1">
    <citation type="submission" date="2023-06" db="EMBL/GenBank/DDBJ databases">
        <authorList>
            <person name="Noh H."/>
        </authorList>
    </citation>
    <scope>NUCLEOTIDE SEQUENCE</scope>
    <source>
        <strain evidence="5">DUCC20226</strain>
    </source>
</reference>
<name>A0AAD9W5W8_PHOAM</name>
<dbReference type="InterPro" id="IPR015422">
    <property type="entry name" value="PyrdxlP-dep_Trfase_small"/>
</dbReference>
<dbReference type="PANTHER" id="PTHR43795:SF39">
    <property type="entry name" value="AMINOTRANSFERASE CLASS I_CLASSII DOMAIN-CONTAINING PROTEIN"/>
    <property type="match status" value="1"/>
</dbReference>
<feature type="region of interest" description="Disordered" evidence="3">
    <location>
        <begin position="499"/>
        <end position="532"/>
    </location>
</feature>
<feature type="region of interest" description="Disordered" evidence="3">
    <location>
        <begin position="554"/>
        <end position="577"/>
    </location>
</feature>
<dbReference type="InterPro" id="IPR015424">
    <property type="entry name" value="PyrdxlP-dep_Trfase"/>
</dbReference>
<evidence type="ECO:0000259" key="4">
    <source>
        <dbReference type="Pfam" id="PF00155"/>
    </source>
</evidence>
<keyword evidence="2" id="KW-0663">Pyridoxal phosphate</keyword>
<feature type="domain" description="Aminotransferase class I/classII large" evidence="4">
    <location>
        <begin position="47"/>
        <end position="413"/>
    </location>
</feature>